<accession>A0A845QGC7</accession>
<organism evidence="1 2">
    <name type="scientific">Anaerotruncus colihominis</name>
    <dbReference type="NCBI Taxonomy" id="169435"/>
    <lineage>
        <taxon>Bacteria</taxon>
        <taxon>Bacillati</taxon>
        <taxon>Bacillota</taxon>
        <taxon>Clostridia</taxon>
        <taxon>Eubacteriales</taxon>
        <taxon>Oscillospiraceae</taxon>
        <taxon>Anaerotruncus</taxon>
    </lineage>
</organism>
<name>A0A845QGC7_9FIRM</name>
<sequence length="144" mass="16442">MEREQRLREIREAIDAGRLTLQYLNRARQELDSASGFGIADMLGFDLIGGIGKHMKMGSAKRELESAKRQVMVFQRELKDVSGILDFQIDIGGFLTFADFFFDGILADVFVQSKISQAKEQVDQAIWQVNRIIEDLLRMEQQAL</sequence>
<dbReference type="EMBL" id="QXWK01000001">
    <property type="protein sequence ID" value="NBH60384.1"/>
    <property type="molecule type" value="Genomic_DNA"/>
</dbReference>
<gene>
    <name evidence="1" type="ORF">D0435_01670</name>
</gene>
<reference evidence="1 2" key="1">
    <citation type="submission" date="2018-08" db="EMBL/GenBank/DDBJ databases">
        <title>Murine metabolic-syndrome-specific gut microbial biobank.</title>
        <authorList>
            <person name="Liu C."/>
        </authorList>
    </citation>
    <scope>NUCLEOTIDE SEQUENCE [LARGE SCALE GENOMIC DNA]</scope>
    <source>
        <strain evidence="1 2">28</strain>
    </source>
</reference>
<comment type="caution">
    <text evidence="1">The sequence shown here is derived from an EMBL/GenBank/DDBJ whole genome shotgun (WGS) entry which is preliminary data.</text>
</comment>
<dbReference type="Proteomes" id="UP000446866">
    <property type="component" value="Unassembled WGS sequence"/>
</dbReference>
<protein>
    <submittedName>
        <fullName evidence="1">Uncharacterized protein</fullName>
    </submittedName>
</protein>
<keyword evidence="2" id="KW-1185">Reference proteome</keyword>
<dbReference type="AlphaFoldDB" id="A0A845QGC7"/>
<evidence type="ECO:0000313" key="2">
    <source>
        <dbReference type="Proteomes" id="UP000446866"/>
    </source>
</evidence>
<evidence type="ECO:0000313" key="1">
    <source>
        <dbReference type="EMBL" id="NBH60384.1"/>
    </source>
</evidence>
<proteinExistence type="predicted"/>
<dbReference type="RefSeq" id="WP_160200671.1">
    <property type="nucleotide sequence ID" value="NZ_QXWK01000001.1"/>
</dbReference>